<dbReference type="AlphaFoldDB" id="A0A1S1LGU3"/>
<proteinExistence type="predicted"/>
<dbReference type="RefSeq" id="WP_070936686.1">
    <property type="nucleotide sequence ID" value="NZ_MLIK01000004.1"/>
</dbReference>
<evidence type="ECO:0000313" key="2">
    <source>
        <dbReference type="EMBL" id="OHU31267.1"/>
    </source>
</evidence>
<keyword evidence="1" id="KW-0175">Coiled coil</keyword>
<dbReference type="GeneID" id="57166404"/>
<gene>
    <name evidence="2" type="ORF">BKG76_06285</name>
</gene>
<name>A0A1S1LGU3_9MYCO</name>
<organism evidence="2 3">
    <name type="scientific">Mycobacteroides franklinii</name>
    <dbReference type="NCBI Taxonomy" id="948102"/>
    <lineage>
        <taxon>Bacteria</taxon>
        <taxon>Bacillati</taxon>
        <taxon>Actinomycetota</taxon>
        <taxon>Actinomycetes</taxon>
        <taxon>Mycobacteriales</taxon>
        <taxon>Mycobacteriaceae</taxon>
        <taxon>Mycobacteroides</taxon>
    </lineage>
</organism>
<feature type="coiled-coil region" evidence="1">
    <location>
        <begin position="563"/>
        <end position="590"/>
    </location>
</feature>
<evidence type="ECO:0000313" key="3">
    <source>
        <dbReference type="Proteomes" id="UP000179616"/>
    </source>
</evidence>
<dbReference type="EMBL" id="MLIK01000004">
    <property type="protein sequence ID" value="OHU31267.1"/>
    <property type="molecule type" value="Genomic_DNA"/>
</dbReference>
<dbReference type="OrthoDB" id="9784823at2"/>
<accession>A0A1S1LGU3</accession>
<protein>
    <submittedName>
        <fullName evidence="2">Uncharacterized protein</fullName>
    </submittedName>
</protein>
<reference evidence="2 3" key="1">
    <citation type="submission" date="2016-10" db="EMBL/GenBank/DDBJ databases">
        <title>Evaluation of Human, Veterinary and Environmental Mycobacterium chelonae Isolates by Core Genome Phylogenomic Analysis, Targeted Gene Comparison, and Anti-microbial Susceptibility Patterns: A Tale of Mistaken Identities.</title>
        <authorList>
            <person name="Fogelson S.B."/>
            <person name="Camus A.C."/>
            <person name="Lorenz W."/>
            <person name="Vasireddy R."/>
            <person name="Vasireddy S."/>
            <person name="Smith T."/>
            <person name="Brown-Elliott B.A."/>
            <person name="Wallace R.J.Jr."/>
            <person name="Hasan N.A."/>
            <person name="Reischl U."/>
            <person name="Sanchez S."/>
        </authorList>
    </citation>
    <scope>NUCLEOTIDE SEQUENCE [LARGE SCALE GENOMIC DNA]</scope>
    <source>
        <strain evidence="2 3">1559</strain>
    </source>
</reference>
<sequence length="616" mass="66092">MNTLTLQDVADLANVQRPVVSMWRKRPVVRGVSVPFPAPVDNAGGIERFDRNQIVEWLTDTGRGNNREHAYDASAVAVPAGVRLEEAVTLLCWHVLTGQELAGTSEQTRVALADEHDPDDLAIAREIRQVNPPEEVLLYIDDLIEVSLGSSDALTRVETGRLGREGGLRGLSVRGIELLRCLIEAAAVHLGQDEVILTAEDAAVALDVAEACGIDICTTDRGLRRRALIRGLFVGEAVAGKSVSALSLVGRDISQTLDAMDDVVLGLASGDIAVVLGSASALTDELAGDFQHRRAEVLRVNNLVAALRLPRGLWAEAHRQALAVWVCIGGADAAKVSVADLGAVETIELTDLAADIAGALSRNDKRAYRYARVIDIATILARGPVVPRGVRAVKVGGDRLGKYLDDVHRATLTTTAPLGSLDVLARPADGNIRLQHRSLGEAHVLKRLRLLRGRRIDRTAGAVDGTVQVLPVELVGSLFLDPFDAVRKYPRAVRTEPGDVIFVEKPKPRAWVDARGGAVVASPARVIRLADSAEIGPRLLAAVINERASAGSEWKTWSVPVLKADEAARLEDALRRTEDYERELARRTKAARDLKSALIDGVAAGALTLDITTTSI</sequence>
<evidence type="ECO:0000256" key="1">
    <source>
        <dbReference type="SAM" id="Coils"/>
    </source>
</evidence>
<dbReference type="Proteomes" id="UP000179616">
    <property type="component" value="Unassembled WGS sequence"/>
</dbReference>
<comment type="caution">
    <text evidence="2">The sequence shown here is derived from an EMBL/GenBank/DDBJ whole genome shotgun (WGS) entry which is preliminary data.</text>
</comment>
<dbReference type="STRING" id="948102.BKG76_06285"/>